<reference evidence="9" key="1">
    <citation type="submission" date="2016-11" db="UniProtKB">
        <authorList>
            <consortium name="WormBaseParasite"/>
        </authorList>
    </citation>
    <scope>IDENTIFICATION</scope>
</reference>
<feature type="domain" description="CCDC93 coiled-coil" evidence="6">
    <location>
        <begin position="249"/>
        <end position="500"/>
    </location>
</feature>
<organism evidence="8 9">
    <name type="scientific">Steinernema glaseri</name>
    <dbReference type="NCBI Taxonomy" id="37863"/>
    <lineage>
        <taxon>Eukaryota</taxon>
        <taxon>Metazoa</taxon>
        <taxon>Ecdysozoa</taxon>
        <taxon>Nematoda</taxon>
        <taxon>Chromadorea</taxon>
        <taxon>Rhabditida</taxon>
        <taxon>Tylenchina</taxon>
        <taxon>Panagrolaimomorpha</taxon>
        <taxon>Strongyloidoidea</taxon>
        <taxon>Steinernematidae</taxon>
        <taxon>Steinernema</taxon>
    </lineage>
</organism>
<feature type="coiled-coil region" evidence="4">
    <location>
        <begin position="257"/>
        <end position="409"/>
    </location>
</feature>
<feature type="region of interest" description="Disordered" evidence="5">
    <location>
        <begin position="513"/>
        <end position="556"/>
    </location>
</feature>
<evidence type="ECO:0000256" key="2">
    <source>
        <dbReference type="ARBA" id="ARBA00016765"/>
    </source>
</evidence>
<feature type="domain" description="CCDC93 N-terminal" evidence="7">
    <location>
        <begin position="24"/>
        <end position="131"/>
    </location>
</feature>
<comment type="similarity">
    <text evidence="1">Belongs to the CCDC93 family.</text>
</comment>
<protein>
    <recommendedName>
        <fullName evidence="2">Coiled-coil domain-containing protein 93</fullName>
    </recommendedName>
</protein>
<dbReference type="InterPro" id="IPR019159">
    <property type="entry name" value="CCDC93_CC"/>
</dbReference>
<keyword evidence="3 4" id="KW-0175">Coiled coil</keyword>
<keyword evidence="8" id="KW-1185">Reference proteome</keyword>
<dbReference type="InterPro" id="IPR048747">
    <property type="entry name" value="CCDC93_N"/>
</dbReference>
<evidence type="ECO:0000259" key="6">
    <source>
        <dbReference type="Pfam" id="PF09762"/>
    </source>
</evidence>
<feature type="compositionally biased region" description="Basic and acidic residues" evidence="5">
    <location>
        <begin position="513"/>
        <end position="527"/>
    </location>
</feature>
<dbReference type="GO" id="GO:0006893">
    <property type="term" value="P:Golgi to plasma membrane transport"/>
    <property type="evidence" value="ECO:0007669"/>
    <property type="project" value="TreeGrafter"/>
</dbReference>
<evidence type="ECO:0000256" key="1">
    <source>
        <dbReference type="ARBA" id="ARBA00007219"/>
    </source>
</evidence>
<dbReference type="InterPro" id="IPR039116">
    <property type="entry name" value="CCDC93"/>
</dbReference>
<dbReference type="WBParaSite" id="L893_g17837.t1">
    <property type="protein sequence ID" value="L893_g17837.t1"/>
    <property type="gene ID" value="L893_g17837"/>
</dbReference>
<sequence length="556" mass="63319">MFQAEHGFVSKAAQGEFDIREDEEQFVKLQDTLDLLIAAGYFRARIKGLSAFDKIVGGLVWSISLCKYNVDVDLLYSENSTIGQKIALTEKIVQVLCQVQCPHSIEPHQIQGLDFVHIFPVVQWLVRRVLECKEKYGDEVQNHSLYQFHQTADVPEEPFVPDLARSNPCRKYRRRAGFQSANLMEDVRCTLMEFDGYSQAALASAAAKKKQSPETEGEEEDDDDLFRAELAAQQDLTDRALEQLPEVVLEEKESKPVEDEHSSVEELKEQLAQLTRENGFTEAELQEEEEKYDELKVECNALESQLKQIKEATASVDEETMKTIKELLAEHDEIKERDSHFKKQCKEELAILAGEVESLKAICEGSESEKESVTAHVLNAKKADLLEQLQALRLDSANITREVAQLQRQLDSVPSNAELNQYQRRFIELYNQMATRHRQTKQFFTLHNTLLDVRNFMKREIDLLNSIDNSKHLASKDSYKASFVENLDDILSGIDDSLDRLVLTVLLPDLEQEARRPAKEGSAERRARSPPGEGTPLSQDLGRARERVPAQRATEP</sequence>
<dbReference type="Proteomes" id="UP000095287">
    <property type="component" value="Unplaced"/>
</dbReference>
<dbReference type="Pfam" id="PF21673">
    <property type="entry name" value="CCDC93_N"/>
    <property type="match status" value="1"/>
</dbReference>
<evidence type="ECO:0000313" key="8">
    <source>
        <dbReference type="Proteomes" id="UP000095287"/>
    </source>
</evidence>
<feature type="compositionally biased region" description="Basic and acidic residues" evidence="5">
    <location>
        <begin position="542"/>
        <end position="556"/>
    </location>
</feature>
<evidence type="ECO:0000256" key="5">
    <source>
        <dbReference type="SAM" id="MobiDB-lite"/>
    </source>
</evidence>
<dbReference type="PANTHER" id="PTHR16441">
    <property type="entry name" value="FIDIPIDINE"/>
    <property type="match status" value="1"/>
</dbReference>
<proteinExistence type="inferred from homology"/>
<evidence type="ECO:0000259" key="7">
    <source>
        <dbReference type="Pfam" id="PF21673"/>
    </source>
</evidence>
<accession>A0A1I7YNC8</accession>
<dbReference type="PANTHER" id="PTHR16441:SF0">
    <property type="entry name" value="COILED-COIL DOMAIN-CONTAINING PROTEIN 93"/>
    <property type="match status" value="1"/>
</dbReference>
<name>A0A1I7YNC8_9BILA</name>
<evidence type="ECO:0000256" key="3">
    <source>
        <dbReference type="ARBA" id="ARBA00023054"/>
    </source>
</evidence>
<evidence type="ECO:0000313" key="9">
    <source>
        <dbReference type="WBParaSite" id="L893_g17837.t1"/>
    </source>
</evidence>
<evidence type="ECO:0000256" key="4">
    <source>
        <dbReference type="SAM" id="Coils"/>
    </source>
</evidence>
<dbReference type="Pfam" id="PF09762">
    <property type="entry name" value="CCDC93_CC"/>
    <property type="match status" value="1"/>
</dbReference>
<dbReference type="AlphaFoldDB" id="A0A1I7YNC8"/>